<reference evidence="1 2" key="1">
    <citation type="submission" date="2020-08" db="EMBL/GenBank/DDBJ databases">
        <title>Bridging the membrane lipid divide: bacteria of the FCB group superphylum have the potential to synthesize archaeal ether lipids.</title>
        <authorList>
            <person name="Villanueva L."/>
            <person name="Von Meijenfeldt F.A.B."/>
            <person name="Westbye A.B."/>
            <person name="Yadav S."/>
            <person name="Hopmans E.C."/>
            <person name="Dutilh B.E."/>
            <person name="Sinninghe Damste J.S."/>
        </authorList>
    </citation>
    <scope>NUCLEOTIDE SEQUENCE [LARGE SCALE GENOMIC DNA]</scope>
    <source>
        <strain evidence="1">NIOZ-UU17</strain>
    </source>
</reference>
<evidence type="ECO:0000313" key="2">
    <source>
        <dbReference type="Proteomes" id="UP000605201"/>
    </source>
</evidence>
<dbReference type="Proteomes" id="UP000605201">
    <property type="component" value="Unassembled WGS sequence"/>
</dbReference>
<organism evidence="1 2">
    <name type="scientific">Candidatus Desulfatibia vada</name>
    <dbReference type="NCBI Taxonomy" id="2841696"/>
    <lineage>
        <taxon>Bacteria</taxon>
        <taxon>Pseudomonadati</taxon>
        <taxon>Thermodesulfobacteriota</taxon>
        <taxon>Desulfobacteria</taxon>
        <taxon>Desulfobacterales</taxon>
        <taxon>Desulfobacterales incertae sedis</taxon>
        <taxon>Candidatus Desulfatibia</taxon>
    </lineage>
</organism>
<dbReference type="EMBL" id="JACNIG010000381">
    <property type="protein sequence ID" value="MBC8434094.1"/>
    <property type="molecule type" value="Genomic_DNA"/>
</dbReference>
<protein>
    <submittedName>
        <fullName evidence="1">Uncharacterized protein</fullName>
    </submittedName>
</protein>
<name>A0A8J6P1K9_9BACT</name>
<sequence>MSKITTVVFVCLITIIPTIVGAGNMEKYNKIPGYVTPGPDEVNIGPCCIGMPLGRILLVHKDSMYCSVSFTKFWTEKDGKEKFAIYDVYYQKDGTGDFKNKKVKFSTEKASFLELRGVFYPLIWQPGKPEIKCGPLSLAWSPWSDVCHVCFFEGADPAGDYGIELAPTPWTNITEVNVFEPRVKWYKYDEGRNYINIPIYKLWDDTEMKKEK</sequence>
<proteinExistence type="predicted"/>
<gene>
    <name evidence="1" type="ORF">H8D96_19470</name>
</gene>
<accession>A0A8J6P1K9</accession>
<comment type="caution">
    <text evidence="1">The sequence shown here is derived from an EMBL/GenBank/DDBJ whole genome shotgun (WGS) entry which is preliminary data.</text>
</comment>
<dbReference type="AlphaFoldDB" id="A0A8J6P1K9"/>
<evidence type="ECO:0000313" key="1">
    <source>
        <dbReference type="EMBL" id="MBC8434094.1"/>
    </source>
</evidence>